<dbReference type="EMBL" id="JBHGVX010000004">
    <property type="protein sequence ID" value="KAL1796168.1"/>
    <property type="molecule type" value="Genomic_DNA"/>
</dbReference>
<keyword evidence="2" id="KW-0808">Transferase</keyword>
<dbReference type="Gene3D" id="3.90.1420.10">
    <property type="entry name" value="Rubisco LSMT, substrate-binding domain"/>
    <property type="match status" value="1"/>
</dbReference>
<dbReference type="GeneID" id="96085030"/>
<reference evidence="5 6" key="1">
    <citation type="submission" date="2024-09" db="EMBL/GenBank/DDBJ databases">
        <title>T2T genomes of carrot and Alternaria dauci and their utility for understanding host-pathogen interaction during carrot leaf blight disease.</title>
        <authorList>
            <person name="Liu W."/>
            <person name="Xu S."/>
            <person name="Ou C."/>
            <person name="Liu X."/>
            <person name="Zhuang F."/>
            <person name="Deng X.W."/>
        </authorList>
    </citation>
    <scope>NUCLEOTIDE SEQUENCE [LARGE SCALE GENOMIC DNA]</scope>
    <source>
        <strain evidence="5 6">A2016</strain>
    </source>
</reference>
<proteinExistence type="predicted"/>
<organism evidence="5 6">
    <name type="scientific">Alternaria dauci</name>
    <dbReference type="NCBI Taxonomy" id="48095"/>
    <lineage>
        <taxon>Eukaryota</taxon>
        <taxon>Fungi</taxon>
        <taxon>Dikarya</taxon>
        <taxon>Ascomycota</taxon>
        <taxon>Pezizomycotina</taxon>
        <taxon>Dothideomycetes</taxon>
        <taxon>Pleosporomycetidae</taxon>
        <taxon>Pleosporales</taxon>
        <taxon>Pleosporineae</taxon>
        <taxon>Pleosporaceae</taxon>
        <taxon>Alternaria</taxon>
        <taxon>Alternaria sect. Porri</taxon>
    </lineage>
</organism>
<dbReference type="InterPro" id="IPR036464">
    <property type="entry name" value="Rubisco_LSMT_subst-bd_sf"/>
</dbReference>
<dbReference type="Pfam" id="PF09273">
    <property type="entry name" value="Rubis-subs-bind"/>
    <property type="match status" value="1"/>
</dbReference>
<evidence type="ECO:0000313" key="5">
    <source>
        <dbReference type="EMBL" id="KAL1796168.1"/>
    </source>
</evidence>
<evidence type="ECO:0000313" key="6">
    <source>
        <dbReference type="Proteomes" id="UP001578633"/>
    </source>
</evidence>
<dbReference type="InterPro" id="IPR015353">
    <property type="entry name" value="Rubisco_LSMT_subst-bd"/>
</dbReference>
<dbReference type="PANTHER" id="PTHR13271:SF34">
    <property type="entry name" value="N-LYSINE METHYLTRANSFERASE SETD6"/>
    <property type="match status" value="1"/>
</dbReference>
<gene>
    <name evidence="5" type="ORF">ACET3X_004708</name>
</gene>
<dbReference type="PROSITE" id="PS50280">
    <property type="entry name" value="SET"/>
    <property type="match status" value="1"/>
</dbReference>
<dbReference type="PANTHER" id="PTHR13271">
    <property type="entry name" value="UNCHARACTERIZED PUTATIVE METHYLTRANSFERASE"/>
    <property type="match status" value="1"/>
</dbReference>
<dbReference type="InterPro" id="IPR046341">
    <property type="entry name" value="SET_dom_sf"/>
</dbReference>
<dbReference type="Gene3D" id="3.90.1410.10">
    <property type="entry name" value="set domain protein methyltransferase, domain 1"/>
    <property type="match status" value="1"/>
</dbReference>
<dbReference type="RefSeq" id="XP_069306752.1">
    <property type="nucleotide sequence ID" value="XM_069451062.1"/>
</dbReference>
<dbReference type="Proteomes" id="UP001578633">
    <property type="component" value="Chromosome 4"/>
</dbReference>
<dbReference type="SUPFAM" id="SSF81822">
    <property type="entry name" value="RuBisCo LSMT C-terminal, substrate-binding domain"/>
    <property type="match status" value="1"/>
</dbReference>
<keyword evidence="3" id="KW-0949">S-adenosyl-L-methionine</keyword>
<sequence>MVSSVDGKEDYDRATDRFLTWFKDGGGVFQDDLLEIQDLRAKDAGRGIVARKDVPEETTLFTIPRDLIISQNTSDLPRKLPKVFDTLTDGDADDEADALDPWTSLILVMMYEYLQGDASRWKPYIDILPTTFDTPIFWSEAELEELKGTCLSTEKIGKQQSDDMLRSQCVPVVQQNADVFYPDGAPRLSDEELLALAHRMGSTIMSYAFDLANEHDEEDEEEDGWVEDREGTTPLGMVPMADILNANAEFNAHVNHGDNLEVTSLRQSLPAGSEVLNYYGPLPTSELLRRYGYVTSEHHRYDVVELPWSLVRDALIQELVVPEEIVANIEAKLEENDELEEYFIVERDSGEPDSHGQLTYTPQLREISQELEEQFQAVLKLLKQDHPELVAEKRKRGEVFNTVVTKALTAKLAQYPTSIEEDEKLLEGGNLEKRRRMAVEVRVGEKKLLKEALALLQGGQDDVEGQAGKKAKRKA</sequence>
<dbReference type="InterPro" id="IPR050600">
    <property type="entry name" value="SETD3_SETD6_MTase"/>
</dbReference>
<feature type="domain" description="SET" evidence="4">
    <location>
        <begin position="32"/>
        <end position="280"/>
    </location>
</feature>
<name>A0ABR3UJF1_9PLEO</name>
<accession>A0ABR3UJF1</accession>
<comment type="caution">
    <text evidence="5">The sequence shown here is derived from an EMBL/GenBank/DDBJ whole genome shotgun (WGS) entry which is preliminary data.</text>
</comment>
<dbReference type="InterPro" id="IPR001214">
    <property type="entry name" value="SET_dom"/>
</dbReference>
<keyword evidence="6" id="KW-1185">Reference proteome</keyword>
<evidence type="ECO:0000259" key="4">
    <source>
        <dbReference type="PROSITE" id="PS50280"/>
    </source>
</evidence>
<evidence type="ECO:0000256" key="3">
    <source>
        <dbReference type="ARBA" id="ARBA00022691"/>
    </source>
</evidence>
<protein>
    <recommendedName>
        <fullName evidence="4">SET domain-containing protein</fullName>
    </recommendedName>
</protein>
<evidence type="ECO:0000256" key="1">
    <source>
        <dbReference type="ARBA" id="ARBA00022603"/>
    </source>
</evidence>
<evidence type="ECO:0000256" key="2">
    <source>
        <dbReference type="ARBA" id="ARBA00022679"/>
    </source>
</evidence>
<dbReference type="SUPFAM" id="SSF82199">
    <property type="entry name" value="SET domain"/>
    <property type="match status" value="1"/>
</dbReference>
<keyword evidence="1" id="KW-0489">Methyltransferase</keyword>